<sequence length="252" mass="28338">MCRYSRSFHEQPRGPRGKRRPKANNRVLRVTPKPPAQSTIPRADEIRVGSCYQDEVSQTPVTPVSAEGLASLHNLIKQDAHTLNRTSIQRLERHVKKLVDAAQISFTERDVLYAERALLHDRNQMLNSMNNEARVRRSTRSVVLGKAKVMSFEDIEAARATRAVKDAIKGKGKRGRKRKSTAIEADDPEPDAEPDSEPDSEPEVARAAQEVMNGRRKRGRKRKSATPEADEPEVARMIDAPVPWRAPVAQMI</sequence>
<feature type="region of interest" description="Disordered" evidence="1">
    <location>
        <begin position="1"/>
        <end position="39"/>
    </location>
</feature>
<keyword evidence="3" id="KW-1185">Reference proteome</keyword>
<proteinExistence type="predicted"/>
<name>A0A8H4RJ38_9HELO</name>
<dbReference type="Proteomes" id="UP000566819">
    <property type="component" value="Unassembled WGS sequence"/>
</dbReference>
<evidence type="ECO:0000313" key="2">
    <source>
        <dbReference type="EMBL" id="KAF4629691.1"/>
    </source>
</evidence>
<feature type="compositionally biased region" description="Basic residues" evidence="1">
    <location>
        <begin position="170"/>
        <end position="180"/>
    </location>
</feature>
<gene>
    <name evidence="2" type="ORF">G7Y89_g8452</name>
</gene>
<protein>
    <submittedName>
        <fullName evidence="2">Uncharacterized protein</fullName>
    </submittedName>
</protein>
<evidence type="ECO:0000313" key="3">
    <source>
        <dbReference type="Proteomes" id="UP000566819"/>
    </source>
</evidence>
<feature type="compositionally biased region" description="Basic residues" evidence="1">
    <location>
        <begin position="214"/>
        <end position="224"/>
    </location>
</feature>
<accession>A0A8H4RJ38</accession>
<feature type="compositionally biased region" description="Acidic residues" evidence="1">
    <location>
        <begin position="184"/>
        <end position="202"/>
    </location>
</feature>
<reference evidence="2 3" key="1">
    <citation type="submission" date="2020-03" db="EMBL/GenBank/DDBJ databases">
        <title>Draft Genome Sequence of Cudoniella acicularis.</title>
        <authorList>
            <person name="Buettner E."/>
            <person name="Kellner H."/>
        </authorList>
    </citation>
    <scope>NUCLEOTIDE SEQUENCE [LARGE SCALE GENOMIC DNA]</scope>
    <source>
        <strain evidence="2 3">DSM 108380</strain>
    </source>
</reference>
<evidence type="ECO:0000256" key="1">
    <source>
        <dbReference type="SAM" id="MobiDB-lite"/>
    </source>
</evidence>
<feature type="region of interest" description="Disordered" evidence="1">
    <location>
        <begin position="167"/>
        <end position="240"/>
    </location>
</feature>
<comment type="caution">
    <text evidence="2">The sequence shown here is derived from an EMBL/GenBank/DDBJ whole genome shotgun (WGS) entry which is preliminary data.</text>
</comment>
<dbReference type="EMBL" id="JAAMPI010000641">
    <property type="protein sequence ID" value="KAF4629691.1"/>
    <property type="molecule type" value="Genomic_DNA"/>
</dbReference>
<organism evidence="2 3">
    <name type="scientific">Cudoniella acicularis</name>
    <dbReference type="NCBI Taxonomy" id="354080"/>
    <lineage>
        <taxon>Eukaryota</taxon>
        <taxon>Fungi</taxon>
        <taxon>Dikarya</taxon>
        <taxon>Ascomycota</taxon>
        <taxon>Pezizomycotina</taxon>
        <taxon>Leotiomycetes</taxon>
        <taxon>Helotiales</taxon>
        <taxon>Tricladiaceae</taxon>
        <taxon>Cudoniella</taxon>
    </lineage>
</organism>
<dbReference type="OrthoDB" id="5374857at2759"/>
<dbReference type="AlphaFoldDB" id="A0A8H4RJ38"/>